<name>A0AAN7MI70_TRANT</name>
<keyword evidence="6" id="KW-0804">Transcription</keyword>
<dbReference type="Gene3D" id="3.40.50.2300">
    <property type="match status" value="1"/>
</dbReference>
<accession>A0AAN7MI70</accession>
<sequence>MDANIIDQSCWEPANMRSSLSNIGVLVVDDDCCARRITMDTLMQLNYKVEGVKHPMQAISILRERRGQYDLILIDYHMPNMNGIELQQSIHEEFDLPVIITSKDENQYLMERSLECGAAFFFVKPLKPMDCKSLWQYAVARSSTRRSMTVPSNVGLPIGDPATENMRMANDTRLLQAPMNLNQTENGLKTKALQKNKTKDQPTAKKQKVIWDDKLHNRFTEAVKLLGGVEKASPKKIQELMNVQGLTRQNVASHLQKYRDFLKREADKKEHQFINNVRNVLPRLDPLMFYTPSQPLSSLNSVINKGEYLDHLKPLKNQGCTPRVQQGLPQISSGTVSGMAHGSLHQQHCVQSLGKDLQNSNPSDLTPMPRVVNHHDAALMMNNQELQNQSMQAISYPQINPKPQDPNSWRHESSFANHSRTHGGTGVPGNAYSSTPSYGNPPMSRDIGDNTNGEKLIGANQQVPDNTFDRILTGLTGNNQIREEGGGECQPSQINPTISSTNLYDNYFMTLLTHGDSPDKLAQLPNQGEEVTLPTTASINDPSNRIHLLVEDNANKDYEELMGQETSINMPATAKPARLHQTEQTIPANYIVFDDYVWADSLLSTPPPSP</sequence>
<feature type="domain" description="Response regulatory" evidence="10">
    <location>
        <begin position="24"/>
        <end position="139"/>
    </location>
</feature>
<feature type="domain" description="HTH myb-type" evidence="11">
    <location>
        <begin position="203"/>
        <end position="263"/>
    </location>
</feature>
<dbReference type="Pfam" id="PF00072">
    <property type="entry name" value="Response_reg"/>
    <property type="match status" value="1"/>
</dbReference>
<evidence type="ECO:0000256" key="5">
    <source>
        <dbReference type="ARBA" id="ARBA00023159"/>
    </source>
</evidence>
<dbReference type="PROSITE" id="PS51294">
    <property type="entry name" value="HTH_MYB"/>
    <property type="match status" value="1"/>
</dbReference>
<dbReference type="InterPro" id="IPR009057">
    <property type="entry name" value="Homeodomain-like_sf"/>
</dbReference>
<evidence type="ECO:0000256" key="4">
    <source>
        <dbReference type="ARBA" id="ARBA00023015"/>
    </source>
</evidence>
<feature type="modified residue" description="4-aspartylphosphate" evidence="8">
    <location>
        <position position="75"/>
    </location>
</feature>
<dbReference type="AlphaFoldDB" id="A0AAN7MI70"/>
<dbReference type="GO" id="GO:0005634">
    <property type="term" value="C:nucleus"/>
    <property type="evidence" value="ECO:0007669"/>
    <property type="project" value="UniProtKB-SubCell"/>
</dbReference>
<organism evidence="12 13">
    <name type="scientific">Trapa natans</name>
    <name type="common">Water chestnut</name>
    <dbReference type="NCBI Taxonomy" id="22666"/>
    <lineage>
        <taxon>Eukaryota</taxon>
        <taxon>Viridiplantae</taxon>
        <taxon>Streptophyta</taxon>
        <taxon>Embryophyta</taxon>
        <taxon>Tracheophyta</taxon>
        <taxon>Spermatophyta</taxon>
        <taxon>Magnoliopsida</taxon>
        <taxon>eudicotyledons</taxon>
        <taxon>Gunneridae</taxon>
        <taxon>Pentapetalae</taxon>
        <taxon>rosids</taxon>
        <taxon>malvids</taxon>
        <taxon>Myrtales</taxon>
        <taxon>Lythraceae</taxon>
        <taxon>Trapa</taxon>
    </lineage>
</organism>
<evidence type="ECO:0000256" key="2">
    <source>
        <dbReference type="ARBA" id="ARBA00022553"/>
    </source>
</evidence>
<evidence type="ECO:0000313" key="13">
    <source>
        <dbReference type="Proteomes" id="UP001346149"/>
    </source>
</evidence>
<keyword evidence="7" id="KW-0539">Nucleus</keyword>
<dbReference type="Proteomes" id="UP001346149">
    <property type="component" value="Unassembled WGS sequence"/>
</dbReference>
<gene>
    <name evidence="12" type="ORF">SAY86_024977</name>
</gene>
<dbReference type="PANTHER" id="PTHR43874">
    <property type="entry name" value="TWO-COMPONENT RESPONSE REGULATOR"/>
    <property type="match status" value="1"/>
</dbReference>
<dbReference type="GO" id="GO:0003677">
    <property type="term" value="F:DNA binding"/>
    <property type="evidence" value="ECO:0007669"/>
    <property type="project" value="InterPro"/>
</dbReference>
<protein>
    <recommendedName>
        <fullName evidence="14">Two-component response regulator</fullName>
    </recommendedName>
</protein>
<evidence type="ECO:0000256" key="9">
    <source>
        <dbReference type="SAM" id="MobiDB-lite"/>
    </source>
</evidence>
<dbReference type="PANTHER" id="PTHR43874:SF19">
    <property type="entry name" value="RESPONSE REGULATOR 23-RELATED"/>
    <property type="match status" value="1"/>
</dbReference>
<dbReference type="InterPro" id="IPR011006">
    <property type="entry name" value="CheY-like_superfamily"/>
</dbReference>
<evidence type="ECO:0000259" key="10">
    <source>
        <dbReference type="PROSITE" id="PS50110"/>
    </source>
</evidence>
<evidence type="ECO:0000256" key="6">
    <source>
        <dbReference type="ARBA" id="ARBA00023163"/>
    </source>
</evidence>
<keyword evidence="3" id="KW-0902">Two-component regulatory system</keyword>
<dbReference type="EMBL" id="JAXQNO010000004">
    <property type="protein sequence ID" value="KAK4799612.1"/>
    <property type="molecule type" value="Genomic_DNA"/>
</dbReference>
<evidence type="ECO:0000256" key="1">
    <source>
        <dbReference type="ARBA" id="ARBA00004123"/>
    </source>
</evidence>
<dbReference type="SMART" id="SM00448">
    <property type="entry name" value="REC"/>
    <property type="match status" value="1"/>
</dbReference>
<keyword evidence="4" id="KW-0805">Transcription regulation</keyword>
<feature type="region of interest" description="Disordered" evidence="9">
    <location>
        <begin position="398"/>
        <end position="457"/>
    </location>
</feature>
<dbReference type="SUPFAM" id="SSF46689">
    <property type="entry name" value="Homeodomain-like"/>
    <property type="match status" value="1"/>
</dbReference>
<evidence type="ECO:0000256" key="7">
    <source>
        <dbReference type="ARBA" id="ARBA00023242"/>
    </source>
</evidence>
<dbReference type="NCBIfam" id="TIGR01557">
    <property type="entry name" value="myb_SHAQKYF"/>
    <property type="match status" value="1"/>
</dbReference>
<keyword evidence="13" id="KW-1185">Reference proteome</keyword>
<dbReference type="GO" id="GO:0000160">
    <property type="term" value="P:phosphorelay signal transduction system"/>
    <property type="evidence" value="ECO:0007669"/>
    <property type="project" value="UniProtKB-KW"/>
</dbReference>
<comment type="caution">
    <text evidence="12">The sequence shown here is derived from an EMBL/GenBank/DDBJ whole genome shotgun (WGS) entry which is preliminary data.</text>
</comment>
<dbReference type="InterPro" id="IPR045279">
    <property type="entry name" value="ARR-like"/>
</dbReference>
<dbReference type="InterPro" id="IPR017930">
    <property type="entry name" value="Myb_dom"/>
</dbReference>
<dbReference type="PROSITE" id="PS50110">
    <property type="entry name" value="RESPONSE_REGULATORY"/>
    <property type="match status" value="1"/>
</dbReference>
<dbReference type="GO" id="GO:0009736">
    <property type="term" value="P:cytokinin-activated signaling pathway"/>
    <property type="evidence" value="ECO:0007669"/>
    <property type="project" value="InterPro"/>
</dbReference>
<comment type="subcellular location">
    <subcellularLocation>
        <location evidence="1">Nucleus</location>
    </subcellularLocation>
</comment>
<dbReference type="InterPro" id="IPR006447">
    <property type="entry name" value="Myb_dom_plants"/>
</dbReference>
<dbReference type="InterPro" id="IPR001789">
    <property type="entry name" value="Sig_transdc_resp-reg_receiver"/>
</dbReference>
<dbReference type="Gene3D" id="1.10.10.60">
    <property type="entry name" value="Homeodomain-like"/>
    <property type="match status" value="1"/>
</dbReference>
<evidence type="ECO:0000256" key="3">
    <source>
        <dbReference type="ARBA" id="ARBA00023012"/>
    </source>
</evidence>
<evidence type="ECO:0000313" key="12">
    <source>
        <dbReference type="EMBL" id="KAK4799612.1"/>
    </source>
</evidence>
<keyword evidence="5" id="KW-0010">Activator</keyword>
<proteinExistence type="predicted"/>
<evidence type="ECO:0008006" key="14">
    <source>
        <dbReference type="Google" id="ProtNLM"/>
    </source>
</evidence>
<keyword evidence="2 8" id="KW-0597">Phosphoprotein</keyword>
<dbReference type="FunFam" id="1.10.10.60:FF:000007">
    <property type="entry name" value="Two-component response regulator"/>
    <property type="match status" value="1"/>
</dbReference>
<evidence type="ECO:0000259" key="11">
    <source>
        <dbReference type="PROSITE" id="PS51294"/>
    </source>
</evidence>
<evidence type="ECO:0000256" key="8">
    <source>
        <dbReference type="PROSITE-ProRule" id="PRU00169"/>
    </source>
</evidence>
<reference evidence="12 13" key="1">
    <citation type="journal article" date="2023" name="Hortic Res">
        <title>Pangenome of water caltrop reveals structural variations and asymmetric subgenome divergence after allopolyploidization.</title>
        <authorList>
            <person name="Zhang X."/>
            <person name="Chen Y."/>
            <person name="Wang L."/>
            <person name="Yuan Y."/>
            <person name="Fang M."/>
            <person name="Shi L."/>
            <person name="Lu R."/>
            <person name="Comes H.P."/>
            <person name="Ma Y."/>
            <person name="Chen Y."/>
            <person name="Huang G."/>
            <person name="Zhou Y."/>
            <person name="Zheng Z."/>
            <person name="Qiu Y."/>
        </authorList>
    </citation>
    <scope>NUCLEOTIDE SEQUENCE [LARGE SCALE GENOMIC DNA]</scope>
    <source>
        <strain evidence="12">F231</strain>
    </source>
</reference>
<dbReference type="SUPFAM" id="SSF52172">
    <property type="entry name" value="CheY-like"/>
    <property type="match status" value="1"/>
</dbReference>